<dbReference type="Pfam" id="PF02089">
    <property type="entry name" value="Palm_thioest"/>
    <property type="match status" value="1"/>
</dbReference>
<keyword evidence="5" id="KW-0378">Hydrolase</keyword>
<name>A0AAV0V6X5_HYABA</name>
<dbReference type="PANTHER" id="PTHR11247">
    <property type="entry name" value="PALMITOYL-PROTEIN THIOESTERASE/DOLICHYLDIPHOSPHATASE 1"/>
    <property type="match status" value="1"/>
</dbReference>
<dbReference type="FunFam" id="3.40.50.1820:FF:000107">
    <property type="entry name" value="Palmitoyl-protein thioesterase 1"/>
    <property type="match status" value="1"/>
</dbReference>
<proteinExistence type="inferred from homology"/>
<protein>
    <recommendedName>
        <fullName evidence="3">Palmitoyl-protein thioesterase 1</fullName>
        <ecNumber evidence="2">3.1.2.22</ecNumber>
    </recommendedName>
    <alternativeName>
        <fullName evidence="8">Palmitoyl-protein hydrolase 1</fullName>
    </alternativeName>
</protein>
<keyword evidence="10" id="KW-1185">Reference proteome</keyword>
<evidence type="ECO:0000256" key="3">
    <source>
        <dbReference type="ARBA" id="ARBA00014212"/>
    </source>
</evidence>
<keyword evidence="4" id="KW-0732">Signal</keyword>
<reference evidence="9" key="1">
    <citation type="submission" date="2022-12" db="EMBL/GenBank/DDBJ databases">
        <authorList>
            <person name="Webb A."/>
        </authorList>
    </citation>
    <scope>NUCLEOTIDE SEQUENCE</scope>
    <source>
        <strain evidence="9">Hp1</strain>
    </source>
</reference>
<dbReference type="InterPro" id="IPR029058">
    <property type="entry name" value="AB_hydrolase_fold"/>
</dbReference>
<comment type="similarity">
    <text evidence="1">Belongs to the palmitoyl-protein thioesterase family.</text>
</comment>
<dbReference type="EMBL" id="CANTFL010001488">
    <property type="protein sequence ID" value="CAI5743331.1"/>
    <property type="molecule type" value="Genomic_DNA"/>
</dbReference>
<evidence type="ECO:0000256" key="6">
    <source>
        <dbReference type="ARBA" id="ARBA00023157"/>
    </source>
</evidence>
<evidence type="ECO:0000256" key="4">
    <source>
        <dbReference type="ARBA" id="ARBA00022729"/>
    </source>
</evidence>
<evidence type="ECO:0000313" key="9">
    <source>
        <dbReference type="EMBL" id="CAI5743331.1"/>
    </source>
</evidence>
<dbReference type="EC" id="3.1.2.22" evidence="2"/>
<dbReference type="AlphaFoldDB" id="A0AAV0V6X5"/>
<evidence type="ECO:0000256" key="5">
    <source>
        <dbReference type="ARBA" id="ARBA00022801"/>
    </source>
</evidence>
<dbReference type="SUPFAM" id="SSF53474">
    <property type="entry name" value="alpha/beta-Hydrolases"/>
    <property type="match status" value="1"/>
</dbReference>
<sequence length="341" mass="38675">MARDNRLLVVVAGVTVVLVLAQFVLISEQSAVYVVQEDEPMQLEAQKAVQGKKTLVFEQPKTLPVVLMHGMGDAARNGGMLRIQKAIAERLGTYVANVQLGESVHDDVTNSFFITMDNQTAMFADIVRKDPQLALGFNAAGFSQGNLLIRAYIERYNDPPVHNFISFHGPLAGVGGLPRCSPLNFICKEIDKLIGEAVYTEEVQERIAQANYYRDPLRIDAYLKHARFLPDLNNERTPVNKTYKDNFTKLQNLVLVRANQDTQVFPKESEWFGMYEDGDPYHHVLRFNETRWYEEDLFGLKTLDAAGKVHFLSTDGDHLRFSIDFILGVVDKYFRPRLTTN</sequence>
<evidence type="ECO:0000256" key="2">
    <source>
        <dbReference type="ARBA" id="ARBA00012423"/>
    </source>
</evidence>
<keyword evidence="7" id="KW-0325">Glycoprotein</keyword>
<gene>
    <name evidence="9" type="ORF">HBR001_LOCUS9423</name>
</gene>
<organism evidence="9 10">
    <name type="scientific">Hyaloperonospora brassicae</name>
    <name type="common">Brassica downy mildew</name>
    <name type="synonym">Peronospora brassicae</name>
    <dbReference type="NCBI Taxonomy" id="162125"/>
    <lineage>
        <taxon>Eukaryota</taxon>
        <taxon>Sar</taxon>
        <taxon>Stramenopiles</taxon>
        <taxon>Oomycota</taxon>
        <taxon>Peronosporomycetes</taxon>
        <taxon>Peronosporales</taxon>
        <taxon>Peronosporaceae</taxon>
        <taxon>Hyaloperonospora</taxon>
    </lineage>
</organism>
<evidence type="ECO:0000256" key="7">
    <source>
        <dbReference type="ARBA" id="ARBA00023180"/>
    </source>
</evidence>
<dbReference type="InterPro" id="IPR002472">
    <property type="entry name" value="Palm_thioest"/>
</dbReference>
<evidence type="ECO:0000256" key="8">
    <source>
        <dbReference type="ARBA" id="ARBA00031934"/>
    </source>
</evidence>
<dbReference type="Proteomes" id="UP001162031">
    <property type="component" value="Unassembled WGS sequence"/>
</dbReference>
<dbReference type="GO" id="GO:0008474">
    <property type="term" value="F:palmitoyl-(protein) hydrolase activity"/>
    <property type="evidence" value="ECO:0007669"/>
    <property type="project" value="UniProtKB-EC"/>
</dbReference>
<accession>A0AAV0V6X5</accession>
<keyword evidence="6" id="KW-1015">Disulfide bond</keyword>
<dbReference type="GO" id="GO:0005764">
    <property type="term" value="C:lysosome"/>
    <property type="evidence" value="ECO:0007669"/>
    <property type="project" value="TreeGrafter"/>
</dbReference>
<dbReference type="PANTHER" id="PTHR11247:SF8">
    <property type="entry name" value="PALMITOYL-PROTEIN THIOESTERASE 1"/>
    <property type="match status" value="1"/>
</dbReference>
<evidence type="ECO:0000313" key="10">
    <source>
        <dbReference type="Proteomes" id="UP001162031"/>
    </source>
</evidence>
<evidence type="ECO:0000256" key="1">
    <source>
        <dbReference type="ARBA" id="ARBA00010758"/>
    </source>
</evidence>
<dbReference type="Gene3D" id="3.40.50.1820">
    <property type="entry name" value="alpha/beta hydrolase"/>
    <property type="match status" value="1"/>
</dbReference>
<dbReference type="PRINTS" id="PR00414">
    <property type="entry name" value="PPTHIESTRASE"/>
</dbReference>
<comment type="caution">
    <text evidence="9">The sequence shown here is derived from an EMBL/GenBank/DDBJ whole genome shotgun (WGS) entry which is preliminary data.</text>
</comment>